<name>A0ABV6P9V2_9MICC</name>
<dbReference type="Proteomes" id="UP001589862">
    <property type="component" value="Unassembled WGS sequence"/>
</dbReference>
<evidence type="ECO:0000313" key="3">
    <source>
        <dbReference type="Proteomes" id="UP001589862"/>
    </source>
</evidence>
<feature type="transmembrane region" description="Helical" evidence="1">
    <location>
        <begin position="130"/>
        <end position="154"/>
    </location>
</feature>
<keyword evidence="3" id="KW-1185">Reference proteome</keyword>
<comment type="caution">
    <text evidence="2">The sequence shown here is derived from an EMBL/GenBank/DDBJ whole genome shotgun (WGS) entry which is preliminary data.</text>
</comment>
<feature type="transmembrane region" description="Helical" evidence="1">
    <location>
        <begin position="163"/>
        <end position="179"/>
    </location>
</feature>
<proteinExistence type="predicted"/>
<feature type="transmembrane region" description="Helical" evidence="1">
    <location>
        <begin position="12"/>
        <end position="38"/>
    </location>
</feature>
<reference evidence="2 3" key="1">
    <citation type="submission" date="2024-09" db="EMBL/GenBank/DDBJ databases">
        <authorList>
            <person name="Sun Q."/>
            <person name="Mori K."/>
        </authorList>
    </citation>
    <scope>NUCLEOTIDE SEQUENCE [LARGE SCALE GENOMIC DNA]</scope>
    <source>
        <strain evidence="2 3">NCAIM B.02604</strain>
    </source>
</reference>
<feature type="transmembrane region" description="Helical" evidence="1">
    <location>
        <begin position="90"/>
        <end position="110"/>
    </location>
</feature>
<keyword evidence="1" id="KW-0812">Transmembrane</keyword>
<evidence type="ECO:0000313" key="2">
    <source>
        <dbReference type="EMBL" id="MFC0581152.1"/>
    </source>
</evidence>
<organism evidence="2 3">
    <name type="scientific">Micrococcoides hystricis</name>
    <dbReference type="NCBI Taxonomy" id="1572761"/>
    <lineage>
        <taxon>Bacteria</taxon>
        <taxon>Bacillati</taxon>
        <taxon>Actinomycetota</taxon>
        <taxon>Actinomycetes</taxon>
        <taxon>Micrococcales</taxon>
        <taxon>Micrococcaceae</taxon>
        <taxon>Micrococcoides</taxon>
    </lineage>
</organism>
<accession>A0ABV6P9V2</accession>
<sequence length="299" mass="33486">MRWRPPIKRLSGWSIFGRFILLTVIGFITFFIISFGGINPYGTRRTNSEYMVTSGLVFTGIMLLLVFLLTRADRSSLRYAGLGRWWTAPIHFVLGLLLWMVPAALVITAGRLPWHYRLDPEWDGTWWEEILLTSGGVFFSFILPVLLVLFGYLFSTLNQYRRPWLFIVLLAALLALPPYLVSGSIFGFLTFFVGGVVAGGLRHISGSIWLPAGFFVALLELGNDVKILQPPLGVEPLTATIIVTIVAPGIAVAAILISHFLATRSHVRLEPVQQPYLPANMHNPYVQNPYAQNPYDPRA</sequence>
<gene>
    <name evidence="2" type="ORF">ACFFFR_01940</name>
</gene>
<evidence type="ECO:0008006" key="4">
    <source>
        <dbReference type="Google" id="ProtNLM"/>
    </source>
</evidence>
<dbReference type="EMBL" id="JBHLUB010000001">
    <property type="protein sequence ID" value="MFC0581152.1"/>
    <property type="molecule type" value="Genomic_DNA"/>
</dbReference>
<dbReference type="RefSeq" id="WP_377457765.1">
    <property type="nucleotide sequence ID" value="NZ_JBHLUB010000001.1"/>
</dbReference>
<keyword evidence="1" id="KW-0472">Membrane</keyword>
<protein>
    <recommendedName>
        <fullName evidence="4">ABC transporter permease</fullName>
    </recommendedName>
</protein>
<keyword evidence="1" id="KW-1133">Transmembrane helix</keyword>
<feature type="transmembrane region" description="Helical" evidence="1">
    <location>
        <begin position="50"/>
        <end position="69"/>
    </location>
</feature>
<evidence type="ECO:0000256" key="1">
    <source>
        <dbReference type="SAM" id="Phobius"/>
    </source>
</evidence>
<feature type="transmembrane region" description="Helical" evidence="1">
    <location>
        <begin position="237"/>
        <end position="261"/>
    </location>
</feature>